<protein>
    <submittedName>
        <fullName evidence="1">Uncharacterized protein</fullName>
    </submittedName>
</protein>
<name>A0A0E9SB99_ANGAN</name>
<accession>A0A0E9SB99</accession>
<sequence length="60" mass="7085">MSSEKQYWAGTEVYRRLCLLSQDSASYWPHLKNRRTGSLLDTHLTRSEKKQGLFPSLCFY</sequence>
<evidence type="ECO:0000313" key="1">
    <source>
        <dbReference type="EMBL" id="JAH37960.1"/>
    </source>
</evidence>
<dbReference type="EMBL" id="GBXM01070617">
    <property type="protein sequence ID" value="JAH37960.1"/>
    <property type="molecule type" value="Transcribed_RNA"/>
</dbReference>
<proteinExistence type="predicted"/>
<reference evidence="1" key="2">
    <citation type="journal article" date="2015" name="Fish Shellfish Immunol.">
        <title>Early steps in the European eel (Anguilla anguilla)-Vibrio vulnificus interaction in the gills: Role of the RtxA13 toxin.</title>
        <authorList>
            <person name="Callol A."/>
            <person name="Pajuelo D."/>
            <person name="Ebbesson L."/>
            <person name="Teles M."/>
            <person name="MacKenzie S."/>
            <person name="Amaro C."/>
        </authorList>
    </citation>
    <scope>NUCLEOTIDE SEQUENCE</scope>
</reference>
<organism evidence="1">
    <name type="scientific">Anguilla anguilla</name>
    <name type="common">European freshwater eel</name>
    <name type="synonym">Muraena anguilla</name>
    <dbReference type="NCBI Taxonomy" id="7936"/>
    <lineage>
        <taxon>Eukaryota</taxon>
        <taxon>Metazoa</taxon>
        <taxon>Chordata</taxon>
        <taxon>Craniata</taxon>
        <taxon>Vertebrata</taxon>
        <taxon>Euteleostomi</taxon>
        <taxon>Actinopterygii</taxon>
        <taxon>Neopterygii</taxon>
        <taxon>Teleostei</taxon>
        <taxon>Anguilliformes</taxon>
        <taxon>Anguillidae</taxon>
        <taxon>Anguilla</taxon>
    </lineage>
</organism>
<dbReference type="AlphaFoldDB" id="A0A0E9SB99"/>
<reference evidence="1" key="1">
    <citation type="submission" date="2014-11" db="EMBL/GenBank/DDBJ databases">
        <authorList>
            <person name="Amaro Gonzalez C."/>
        </authorList>
    </citation>
    <scope>NUCLEOTIDE SEQUENCE</scope>
</reference>